<dbReference type="InterPro" id="IPR021747">
    <property type="entry name" value="DUF3313"/>
</dbReference>
<dbReference type="AlphaFoldDB" id="A0A370R2Z3"/>
<dbReference type="EMBL" id="QRAP01000001">
    <property type="protein sequence ID" value="RDK96799.1"/>
    <property type="molecule type" value="Genomic_DNA"/>
</dbReference>
<dbReference type="Proteomes" id="UP000254848">
    <property type="component" value="Unassembled WGS sequence"/>
</dbReference>
<dbReference type="PROSITE" id="PS51257">
    <property type="entry name" value="PROKAR_LIPOPROTEIN"/>
    <property type="match status" value="1"/>
</dbReference>
<dbReference type="RefSeq" id="WP_115456588.1">
    <property type="nucleotide sequence ID" value="NZ_QRAP01000001.1"/>
</dbReference>
<evidence type="ECO:0000313" key="2">
    <source>
        <dbReference type="Proteomes" id="UP000254848"/>
    </source>
</evidence>
<comment type="caution">
    <text evidence="1">The sequence shown here is derived from an EMBL/GenBank/DDBJ whole genome shotgun (WGS) entry which is preliminary data.</text>
</comment>
<evidence type="ECO:0000313" key="1">
    <source>
        <dbReference type="EMBL" id="RDK96799.1"/>
    </source>
</evidence>
<proteinExistence type="predicted"/>
<organism evidence="1 2">
    <name type="scientific">Enterobacillus tribolii</name>
    <dbReference type="NCBI Taxonomy" id="1487935"/>
    <lineage>
        <taxon>Bacteria</taxon>
        <taxon>Pseudomonadati</taxon>
        <taxon>Pseudomonadota</taxon>
        <taxon>Gammaproteobacteria</taxon>
        <taxon>Enterobacterales</taxon>
        <taxon>Hafniaceae</taxon>
        <taxon>Enterobacillus</taxon>
    </lineage>
</organism>
<dbReference type="Pfam" id="PF11769">
    <property type="entry name" value="DUF3313"/>
    <property type="match status" value="1"/>
</dbReference>
<keyword evidence="2" id="KW-1185">Reference proteome</keyword>
<name>A0A370R2Z3_9GAMM</name>
<dbReference type="OrthoDB" id="6192874at2"/>
<accession>A0A370R2Z3</accession>
<sequence length="218" mass="23614">MITSRVLKSVLLVGAVVLGGCTSHVTKPDQYSGFLGDYSGLSQATSPSGKPVLRWVDPSFKPSAYTKLVWNPITYYPRPNPDTQVTQQVLDSVLDYTNSHLKTAAGQRLQLVSRPEAGTLIFRGAITQVNTEAEGLQFYEVLPVTLVVAGAESASGHRTMNTNLYFEGELIDAATGKPVLKVVRKGAGKDISNSTQKVTFNDLKPVVDNLATDITEYH</sequence>
<protein>
    <submittedName>
        <fullName evidence="1">Uncharacterized protein DUF3313</fullName>
    </submittedName>
</protein>
<reference evidence="1 2" key="1">
    <citation type="submission" date="2018-07" db="EMBL/GenBank/DDBJ databases">
        <title>Genomic Encyclopedia of Type Strains, Phase IV (KMG-IV): sequencing the most valuable type-strain genomes for metagenomic binning, comparative biology and taxonomic classification.</title>
        <authorList>
            <person name="Goeker M."/>
        </authorList>
    </citation>
    <scope>NUCLEOTIDE SEQUENCE [LARGE SCALE GENOMIC DNA]</scope>
    <source>
        <strain evidence="1 2">DSM 103736</strain>
    </source>
</reference>
<gene>
    <name evidence="1" type="ORF">C8D90_101235</name>
</gene>